<accession>A0A098AYH3</accession>
<dbReference type="EMBL" id="LK996017">
    <property type="protein sequence ID" value="CDX01152.1"/>
    <property type="molecule type" value="Genomic_DNA"/>
</dbReference>
<dbReference type="InterPro" id="IPR038071">
    <property type="entry name" value="UROD/MetE-like_sf"/>
</dbReference>
<protein>
    <submittedName>
        <fullName evidence="1">Methionine synthase vitamin-B12 independent</fullName>
    </submittedName>
</protein>
<dbReference type="AlphaFoldDB" id="A0A098AYH3"/>
<dbReference type="EMBL" id="LOCK01000039">
    <property type="protein sequence ID" value="KTE90551.1"/>
    <property type="molecule type" value="Genomic_DNA"/>
</dbReference>
<dbReference type="RefSeq" id="WP_058491626.1">
    <property type="nucleotide sequence ID" value="NZ_JAYFNZ010000003.1"/>
</dbReference>
<proteinExistence type="predicted"/>
<reference evidence="2 3" key="2">
    <citation type="submission" date="2015-12" db="EMBL/GenBank/DDBJ databases">
        <title>Draft Genome Sequence of Desulfitobacterium hafniense Strain DH, a Sulfate-reducing Bacterium Isolated from Paddy Soils.</title>
        <authorList>
            <person name="Bao P."/>
            <person name="Zhang X."/>
            <person name="Li G."/>
        </authorList>
    </citation>
    <scope>NUCLEOTIDE SEQUENCE [LARGE SCALE GENOMIC DNA]</scope>
    <source>
        <strain evidence="2 3">DH</strain>
    </source>
</reference>
<evidence type="ECO:0000313" key="2">
    <source>
        <dbReference type="EMBL" id="KTE90551.1"/>
    </source>
</evidence>
<reference evidence="1" key="1">
    <citation type="submission" date="2014-07" db="EMBL/GenBank/DDBJ databases">
        <authorList>
            <person name="Hornung V.Bastian."/>
        </authorList>
    </citation>
    <scope>NUCLEOTIDE SEQUENCE</scope>
    <source>
        <strain evidence="1">PCE-S</strain>
    </source>
</reference>
<evidence type="ECO:0000313" key="3">
    <source>
        <dbReference type="Proteomes" id="UP000054623"/>
    </source>
</evidence>
<dbReference type="Proteomes" id="UP000054623">
    <property type="component" value="Unassembled WGS sequence"/>
</dbReference>
<evidence type="ECO:0000313" key="1">
    <source>
        <dbReference type="EMBL" id="CDX01152.1"/>
    </source>
</evidence>
<organism evidence="1">
    <name type="scientific">Desulfitobacterium hafniense</name>
    <name type="common">Desulfitobacterium frappieri</name>
    <dbReference type="NCBI Taxonomy" id="49338"/>
    <lineage>
        <taxon>Bacteria</taxon>
        <taxon>Bacillati</taxon>
        <taxon>Bacillota</taxon>
        <taxon>Clostridia</taxon>
        <taxon>Eubacteriales</taxon>
        <taxon>Desulfitobacteriaceae</taxon>
        <taxon>Desulfitobacterium</taxon>
    </lineage>
</organism>
<gene>
    <name evidence="2" type="ORF">AT727_08135</name>
    <name evidence="1" type="ORF">DPCES_1265</name>
</gene>
<dbReference type="CDD" id="cd03310">
    <property type="entry name" value="CIMS_like"/>
    <property type="match status" value="1"/>
</dbReference>
<dbReference type="Gene3D" id="3.20.20.210">
    <property type="match status" value="1"/>
</dbReference>
<name>A0A098AYH3_DESHA</name>
<sequence length="357" mass="39646">MFDSSSWQPRFLATGVGSLPYAQAETALSQIWKALPQAPHWPQLPQLGAESSFVGQYLKVLIETGCIGGFEQPRFQVDAPDWTERMAHFYEYYLHAEAGDPNALAEFGFTPEGGLGFNEFCDVLDQQGTQEALLLKGQLSGPVTLGMQITDPNRKAAYYDDFQRDILVKSLRCHARWQTKRLAQYGLPVLMSIDDPGLYAYGASTHLTLDRTILIENINEVAEGILAEGGIPGAHVCAGMDWTLLFDSKIRVVNFDAYEYMTSMAVLAEPLERFLQKGGVLSWGIVPTSVKAWGESAASLRERLETNIKELTKRGVSEDRLRSQSMLTPSCGTGTLDIELAERIYALLQELSTSYRD</sequence>
<dbReference type="PATRIC" id="fig|49338.4.peg.1372"/>
<dbReference type="OrthoDB" id="144815at2"/>
<dbReference type="SUPFAM" id="SSF51726">
    <property type="entry name" value="UROD/MetE-like"/>
    <property type="match status" value="1"/>
</dbReference>